<dbReference type="InterPro" id="IPR021834">
    <property type="entry name" value="DUF3426"/>
</dbReference>
<dbReference type="Pfam" id="PF11906">
    <property type="entry name" value="DUF3426"/>
    <property type="match status" value="1"/>
</dbReference>
<evidence type="ECO:0000313" key="3">
    <source>
        <dbReference type="EMBL" id="MCL6270576.1"/>
    </source>
</evidence>
<protein>
    <submittedName>
        <fullName evidence="3">Zinc-ribbon domain-containing protein</fullName>
    </submittedName>
</protein>
<dbReference type="RefSeq" id="WP_249699823.1">
    <property type="nucleotide sequence ID" value="NZ_JAMFLX010000014.1"/>
</dbReference>
<sequence length="312" mass="34542">MQTTPEKIDQKTWITRCPECHTAFRINKAHVQAAHGSVRCGSCLHVFKASENMLTEDSSFQELISQSLSKPAKPSPTNNTTDTPKPAPEEDDEEWARQLLEELEINTKQEPDFTPDMEQEKPEDIKEEPAPASQEETPSLDNLDSDPIQLHYQKKNKLQPALWSIASLLAVVLLAGQYVQANFNTLAFDQSTRPALTSLCSLVGCTVPELRDSTLIKASQVVLRHDQEYQNTLDIDTIITNTASFDQAYPPLRLTVLDSAGNIIGSRILQPEAYLSGEVAGARVMESEQPVHISFRVISPGKGASSVNVEFL</sequence>
<accession>A0ABT0PH44</accession>
<dbReference type="Pfam" id="PF13717">
    <property type="entry name" value="Zn_ribbon_4"/>
    <property type="match status" value="1"/>
</dbReference>
<organism evidence="3 4">
    <name type="scientific">Parendozoicomonas callyspongiae</name>
    <dbReference type="NCBI Taxonomy" id="2942213"/>
    <lineage>
        <taxon>Bacteria</taxon>
        <taxon>Pseudomonadati</taxon>
        <taxon>Pseudomonadota</taxon>
        <taxon>Gammaproteobacteria</taxon>
        <taxon>Oceanospirillales</taxon>
        <taxon>Endozoicomonadaceae</taxon>
        <taxon>Parendozoicomonas</taxon>
    </lineage>
</organism>
<gene>
    <name evidence="3" type="ORF">M3P05_11640</name>
</gene>
<dbReference type="EMBL" id="JAMFLX010000014">
    <property type="protein sequence ID" value="MCL6270576.1"/>
    <property type="molecule type" value="Genomic_DNA"/>
</dbReference>
<name>A0ABT0PH44_9GAMM</name>
<keyword evidence="4" id="KW-1185">Reference proteome</keyword>
<evidence type="ECO:0000313" key="4">
    <source>
        <dbReference type="Proteomes" id="UP001203338"/>
    </source>
</evidence>
<feature type="compositionally biased region" description="Basic and acidic residues" evidence="1">
    <location>
        <begin position="118"/>
        <end position="129"/>
    </location>
</feature>
<dbReference type="NCBIfam" id="TIGR02098">
    <property type="entry name" value="MJ0042_CXXC"/>
    <property type="match status" value="1"/>
</dbReference>
<comment type="caution">
    <text evidence="3">The sequence shown here is derived from an EMBL/GenBank/DDBJ whole genome shotgun (WGS) entry which is preliminary data.</text>
</comment>
<dbReference type="Proteomes" id="UP001203338">
    <property type="component" value="Unassembled WGS sequence"/>
</dbReference>
<evidence type="ECO:0000259" key="2">
    <source>
        <dbReference type="Pfam" id="PF13717"/>
    </source>
</evidence>
<evidence type="ECO:0000256" key="1">
    <source>
        <dbReference type="SAM" id="MobiDB-lite"/>
    </source>
</evidence>
<proteinExistence type="predicted"/>
<feature type="region of interest" description="Disordered" evidence="1">
    <location>
        <begin position="105"/>
        <end position="146"/>
    </location>
</feature>
<feature type="domain" description="Zinc finger/thioredoxin putative" evidence="2">
    <location>
        <begin position="14"/>
        <end position="48"/>
    </location>
</feature>
<feature type="region of interest" description="Disordered" evidence="1">
    <location>
        <begin position="64"/>
        <end position="93"/>
    </location>
</feature>
<feature type="compositionally biased region" description="Polar residues" evidence="1">
    <location>
        <begin position="64"/>
        <end position="83"/>
    </location>
</feature>
<dbReference type="InterPro" id="IPR011723">
    <property type="entry name" value="Znf/thioredoxin_put"/>
</dbReference>
<reference evidence="3 4" key="1">
    <citation type="submission" date="2022-05" db="EMBL/GenBank/DDBJ databases">
        <authorList>
            <person name="Park J.-S."/>
        </authorList>
    </citation>
    <scope>NUCLEOTIDE SEQUENCE [LARGE SCALE GENOMIC DNA]</scope>
    <source>
        <strain evidence="3 4">2012CJ34-2</strain>
    </source>
</reference>